<dbReference type="PANTHER" id="PTHR11289:SF0">
    <property type="entry name" value="BREAST CANCER TYPE 2 SUSCEPTIBILITY PROTEIN"/>
    <property type="match status" value="1"/>
</dbReference>
<accession>A0AAD1Y708</accession>
<feature type="region of interest" description="Disordered" evidence="2">
    <location>
        <begin position="149"/>
        <end position="179"/>
    </location>
</feature>
<feature type="compositionally biased region" description="Polar residues" evidence="2">
    <location>
        <begin position="45"/>
        <end position="57"/>
    </location>
</feature>
<comment type="caution">
    <text evidence="4">The sequence shown here is derived from an EMBL/GenBank/DDBJ whole genome shotgun (WGS) entry which is preliminary data.</text>
</comment>
<evidence type="ECO:0000313" key="4">
    <source>
        <dbReference type="EMBL" id="CAI2385555.1"/>
    </source>
</evidence>
<protein>
    <recommendedName>
        <fullName evidence="3">BRCA2 OB1 domain-containing protein</fullName>
    </recommendedName>
</protein>
<dbReference type="Pfam" id="PF09103">
    <property type="entry name" value="BRCA-2_OB1"/>
    <property type="match status" value="1"/>
</dbReference>
<feature type="region of interest" description="Disordered" evidence="2">
    <location>
        <begin position="507"/>
        <end position="573"/>
    </location>
</feature>
<dbReference type="InterPro" id="IPR015525">
    <property type="entry name" value="BRCA2"/>
</dbReference>
<feature type="coiled-coil region" evidence="1">
    <location>
        <begin position="273"/>
        <end position="310"/>
    </location>
</feature>
<feature type="compositionally biased region" description="Basic and acidic residues" evidence="2">
    <location>
        <begin position="539"/>
        <end position="573"/>
    </location>
</feature>
<feature type="compositionally biased region" description="Basic residues" evidence="2">
    <location>
        <begin position="1618"/>
        <end position="1634"/>
    </location>
</feature>
<dbReference type="PANTHER" id="PTHR11289">
    <property type="entry name" value="BREAST CANCER TYPE 2 SUSCEPTIBILITY PROTEIN BRCA2"/>
    <property type="match status" value="1"/>
</dbReference>
<feature type="region of interest" description="Disordered" evidence="2">
    <location>
        <begin position="37"/>
        <end position="79"/>
    </location>
</feature>
<evidence type="ECO:0000256" key="1">
    <source>
        <dbReference type="SAM" id="Coils"/>
    </source>
</evidence>
<reference evidence="4" key="1">
    <citation type="submission" date="2023-07" db="EMBL/GenBank/DDBJ databases">
        <authorList>
            <consortium name="AG Swart"/>
            <person name="Singh M."/>
            <person name="Singh A."/>
            <person name="Seah K."/>
            <person name="Emmerich C."/>
        </authorList>
    </citation>
    <scope>NUCLEOTIDE SEQUENCE</scope>
    <source>
        <strain evidence="4">DP1</strain>
    </source>
</reference>
<dbReference type="InterPro" id="IPR012340">
    <property type="entry name" value="NA-bd_OB-fold"/>
</dbReference>
<dbReference type="InterPro" id="IPR036315">
    <property type="entry name" value="BRCA2_hlx_sf"/>
</dbReference>
<evidence type="ECO:0000259" key="3">
    <source>
        <dbReference type="Pfam" id="PF09103"/>
    </source>
</evidence>
<dbReference type="Gene3D" id="2.40.50.140">
    <property type="entry name" value="Nucleic acid-binding proteins"/>
    <property type="match status" value="2"/>
</dbReference>
<feature type="compositionally biased region" description="Basic and acidic residues" evidence="2">
    <location>
        <begin position="156"/>
        <end position="171"/>
    </location>
</feature>
<dbReference type="SUPFAM" id="SSF81872">
    <property type="entry name" value="BRCA2 helical domain"/>
    <property type="match status" value="1"/>
</dbReference>
<feature type="compositionally biased region" description="Polar residues" evidence="2">
    <location>
        <begin position="1548"/>
        <end position="1578"/>
    </location>
</feature>
<feature type="compositionally biased region" description="Acidic residues" evidence="2">
    <location>
        <begin position="1597"/>
        <end position="1609"/>
    </location>
</feature>
<evidence type="ECO:0000256" key="2">
    <source>
        <dbReference type="SAM" id="MobiDB-lite"/>
    </source>
</evidence>
<feature type="region of interest" description="Disordered" evidence="2">
    <location>
        <begin position="1548"/>
        <end position="1719"/>
    </location>
</feature>
<dbReference type="SUPFAM" id="SSF50249">
    <property type="entry name" value="Nucleic acid-binding proteins"/>
    <property type="match status" value="1"/>
</dbReference>
<gene>
    <name evidence="4" type="ORF">ECRASSUSDP1_LOCUS27132</name>
</gene>
<feature type="compositionally biased region" description="Acidic residues" evidence="2">
    <location>
        <begin position="1686"/>
        <end position="1696"/>
    </location>
</feature>
<feature type="compositionally biased region" description="Acidic residues" evidence="2">
    <location>
        <begin position="1702"/>
        <end position="1719"/>
    </location>
</feature>
<dbReference type="EMBL" id="CAMPGE010027985">
    <property type="protein sequence ID" value="CAI2385555.1"/>
    <property type="molecule type" value="Genomic_DNA"/>
</dbReference>
<feature type="compositionally biased region" description="Polar residues" evidence="2">
    <location>
        <begin position="527"/>
        <end position="538"/>
    </location>
</feature>
<keyword evidence="1" id="KW-0175">Coiled coil</keyword>
<feature type="compositionally biased region" description="Polar residues" evidence="2">
    <location>
        <begin position="1663"/>
        <end position="1684"/>
    </location>
</feature>
<dbReference type="InterPro" id="IPR015187">
    <property type="entry name" value="BRCA2_OB_1"/>
</dbReference>
<sequence length="1719" mass="198108">MSLEERDQIVKEVVDQLVGQVAQESQDILRKEVVKIKPQDDNETAENNLEHSYNSQQERNESSKLIASPGNDDSLLPCSKTFCRDGDRRSMPLKMINEENAKKSLSYKENDVSHSQISFDKSGKPIEEYLSNLSEEDISQYASPVKKAICSNDDSNSTRKEEIKQTQKQEESSNTSGSNLVYGGGKYISYGANKVGVCINNDTMNYFEHQKAPQNHGYPPGMKTNFPMGNYQRGYNGQNTNMYNPGVGRMNPHQNYQMYNQQYQNRKPPVINTKQQDSRIEHYRSMIDDLKEENRRLKEAREEISKHKDFYYKNIISSLNNINDRKETLIKHQSEMIETLRKGMSFSCPPVRESRNDFTNFNTPAEDVGFCNTSFNFSNMNNTIEKADESPGFSMPSFDARNKVNQARSMSESQGFSHPPNVEDIKIPASIDESKPSETPMFDKPDKTSSALKGFDLFKSAGKKISSKFKLGGNGNTNKLQSTKRLHKFMKDLNQELDDDKKLLEGFNIPTEDKDGELQFGSPPPLQTSTEPAESTEVQTKEQKTNVKQNEEKDVEMTAENEEVKAESEESLTKDEKITEMKLPQTHSLGAPQLIENKTSENDSIMEVDCPSEMPFSIEDSSKQDLCIIEDSPLKDFEKEKQNMKEYTIENTLLRLINLEENQREANIFPMLVRNKGKDSPMGKYKFLTKKITGALLEFKDIKIDCLCIRDEKYSTTNIICSLCQNSGALNSEQIHKILGILLKKKYDKQDLSKEFCEKWTHHHFRFALWKLKSFERASNEELELYNLENIISDLLKKYDWEFEQGNRSFFQKIIESDESPARKVVLLIANIEEIEEGKCLLELYDGRYCLFSVIKENDTSYLEDSPQIYQLIKEKKLYAGLKIHVASSALTSDGIDDVIVQKEDINCPHYYLSKQCSNSLILNYNSISRARIDEKLGFQKDKFLTKWLKDVNQLCRTVSRINVYITKIYPLYLVHTVSDTRKVLRSFDTFQEINEELGKKMTEELKTLKSRGATEEEIRERQEELQGSNQDKFMLFFKIKVVDAMYNEEKVSLNKRETIITVMDTTIDMYDSLEIGDRVIFYNLLTDTFKKSGEFKNKYIESKQLCLSFKCKKSRYDILRHYDMTSKAERQIGLDRIEPLVNMEKLFAIFTDIFKKTKKMEAQERTKAILSEFKLQEVSFVGLILRISSSNTEFSFGLKCIRKVYVLLPNHHLVILNICDPNFYTEKSFPSENTVAIFESVYFEQLVELNLSDQNVNFVEILKSEKWMNSKALYQDDSAFVLSFNSSCQTKVIKEKAVFAKYLTDEFYKKEIETLQKMIDNEDHIILKRCKEVGIITQSSPPIFDRSKAKKQTKTHNLHKGLTAINENASDQGNPHPKISPYITHLEIPPQKFNIKFTSKSKPAKPKSKKFPNKIQKSTKFKPKTKKRQKIHEEKEVEIQIDLNKDLKKSESQADNDSSVEIQEHLCVTPKRGKLGTEVGKCMTVDEKSCRGEIEWSSQGKEEGETVQSAPYEKMRRVVKKIPVKRKDRGKQNLEIEEETINTAKATIDNESVPTRISGSNCMEGTTRSSTIFSNNKIDQEDEESIDFDIRVESETPQEDAIQSEEALEENKEENKKSKKSKKTKKKLRKRARKEVQKSGSDSSEAEYLPDKGSSFRKRSRNTSISHHSKGQNQVNFPNSQENPVEIEDIEEISDPVEAIDIQEETPIEVEEEIIDDE</sequence>
<evidence type="ECO:0000313" key="5">
    <source>
        <dbReference type="Proteomes" id="UP001295684"/>
    </source>
</evidence>
<organism evidence="4 5">
    <name type="scientific">Euplotes crassus</name>
    <dbReference type="NCBI Taxonomy" id="5936"/>
    <lineage>
        <taxon>Eukaryota</taxon>
        <taxon>Sar</taxon>
        <taxon>Alveolata</taxon>
        <taxon>Ciliophora</taxon>
        <taxon>Intramacronucleata</taxon>
        <taxon>Spirotrichea</taxon>
        <taxon>Hypotrichia</taxon>
        <taxon>Euplotida</taxon>
        <taxon>Euplotidae</taxon>
        <taxon>Moneuplotes</taxon>
    </lineage>
</organism>
<dbReference type="GO" id="GO:0000724">
    <property type="term" value="P:double-strand break repair via homologous recombination"/>
    <property type="evidence" value="ECO:0007669"/>
    <property type="project" value="InterPro"/>
</dbReference>
<feature type="domain" description="BRCA2 OB1" evidence="3">
    <location>
        <begin position="809"/>
        <end position="941"/>
    </location>
</feature>
<name>A0AAD1Y708_EUPCR</name>
<keyword evidence="5" id="KW-1185">Reference proteome</keyword>
<dbReference type="Proteomes" id="UP001295684">
    <property type="component" value="Unassembled WGS sequence"/>
</dbReference>
<proteinExistence type="predicted"/>
<dbReference type="GO" id="GO:0006355">
    <property type="term" value="P:regulation of DNA-templated transcription"/>
    <property type="evidence" value="ECO:0007669"/>
    <property type="project" value="TreeGrafter"/>
</dbReference>